<gene>
    <name evidence="1" type="ORF">LCOR_08837.1</name>
</gene>
<keyword evidence="2" id="KW-1185">Reference proteome</keyword>
<sequence>MEENDQERIDQHIGFDGWRCNQVQRRHIALVTWRVVRRNDHVNTAENDDGLDGTDEMDYVLAKGALQPWMVLEYSSQDMQQLFSNHG</sequence>
<accession>A0A068S7K3</accession>
<organism evidence="1 2">
    <name type="scientific">Lichtheimia corymbifera JMRC:FSU:9682</name>
    <dbReference type="NCBI Taxonomy" id="1263082"/>
    <lineage>
        <taxon>Eukaryota</taxon>
        <taxon>Fungi</taxon>
        <taxon>Fungi incertae sedis</taxon>
        <taxon>Mucoromycota</taxon>
        <taxon>Mucoromycotina</taxon>
        <taxon>Mucoromycetes</taxon>
        <taxon>Mucorales</taxon>
        <taxon>Lichtheimiaceae</taxon>
        <taxon>Lichtheimia</taxon>
    </lineage>
</organism>
<proteinExistence type="predicted"/>
<comment type="caution">
    <text evidence="1">The sequence shown here is derived from an EMBL/GenBank/DDBJ whole genome shotgun (WGS) entry which is preliminary data.</text>
</comment>
<reference evidence="1" key="1">
    <citation type="submission" date="2013-08" db="EMBL/GenBank/DDBJ databases">
        <title>Gene expansion shapes genome architecture in the human pathogen Lichtheimia corymbifera: an evolutionary genomics analysis in the ancient terrestrial Mucorales (Mucoromycotina).</title>
        <authorList>
            <person name="Schwartze V.U."/>
            <person name="Winter S."/>
            <person name="Shelest E."/>
            <person name="Marcet-Houben M."/>
            <person name="Horn F."/>
            <person name="Wehner S."/>
            <person name="Hoffmann K."/>
            <person name="Riege K."/>
            <person name="Sammeth M."/>
            <person name="Nowrousian M."/>
            <person name="Valiante V."/>
            <person name="Linde J."/>
            <person name="Jacobsen I.D."/>
            <person name="Marz M."/>
            <person name="Brakhage A.A."/>
            <person name="Gabaldon T."/>
            <person name="Bocker S."/>
            <person name="Voigt K."/>
        </authorList>
    </citation>
    <scope>NUCLEOTIDE SEQUENCE [LARGE SCALE GENOMIC DNA]</scope>
    <source>
        <strain evidence="1">FSU 9682</strain>
    </source>
</reference>
<evidence type="ECO:0000313" key="1">
    <source>
        <dbReference type="EMBL" id="CDH57955.1"/>
    </source>
</evidence>
<name>A0A068S7K3_9FUNG</name>
<dbReference type="EMBL" id="CBTN010000051">
    <property type="protein sequence ID" value="CDH57955.1"/>
    <property type="molecule type" value="Genomic_DNA"/>
</dbReference>
<dbReference type="VEuPathDB" id="FungiDB:LCOR_08837.1"/>
<dbReference type="AlphaFoldDB" id="A0A068S7K3"/>
<evidence type="ECO:0000313" key="2">
    <source>
        <dbReference type="Proteomes" id="UP000027586"/>
    </source>
</evidence>
<protein>
    <submittedName>
        <fullName evidence="1">Uncharacterized protein</fullName>
    </submittedName>
</protein>
<dbReference type="Proteomes" id="UP000027586">
    <property type="component" value="Unassembled WGS sequence"/>
</dbReference>